<comment type="caution">
    <text evidence="1">The sequence shown here is derived from an EMBL/GenBank/DDBJ whole genome shotgun (WGS) entry which is preliminary data.</text>
</comment>
<dbReference type="InterPro" id="IPR046032">
    <property type="entry name" value="DUF5990"/>
</dbReference>
<dbReference type="Proteomes" id="UP000664628">
    <property type="component" value="Unassembled WGS sequence"/>
</dbReference>
<evidence type="ECO:0000313" key="2">
    <source>
        <dbReference type="Proteomes" id="UP000664628"/>
    </source>
</evidence>
<reference evidence="1 2" key="1">
    <citation type="submission" date="2021-03" db="EMBL/GenBank/DDBJ databases">
        <title>Fibrella sp. HMF5405 genome sequencing and assembly.</title>
        <authorList>
            <person name="Kang H."/>
            <person name="Kim H."/>
            <person name="Bae S."/>
            <person name="Joh K."/>
        </authorList>
    </citation>
    <scope>NUCLEOTIDE SEQUENCE [LARGE SCALE GENOMIC DNA]</scope>
    <source>
        <strain evidence="1 2">HMF5405</strain>
    </source>
</reference>
<dbReference type="Pfam" id="PF19452">
    <property type="entry name" value="DUF5990"/>
    <property type="match status" value="1"/>
</dbReference>
<dbReference type="EMBL" id="JAFMYW010000002">
    <property type="protein sequence ID" value="MBO0948246.1"/>
    <property type="molecule type" value="Genomic_DNA"/>
</dbReference>
<accession>A0ABS3JE12</accession>
<proteinExistence type="predicted"/>
<evidence type="ECO:0000313" key="1">
    <source>
        <dbReference type="EMBL" id="MBO0948246.1"/>
    </source>
</evidence>
<sequence>MTESIVEFRLIVEKPVVGAVYGVQQGSGSKYETLQKQTAGSAALIFNIALPAKRNKEGNLVLYGPLCQGPPHERFIYLELGAMPARKTLLSADALKFLFSICLTSLVAKL</sequence>
<organism evidence="1 2">
    <name type="scientific">Fibrella forsythiae</name>
    <dbReference type="NCBI Taxonomy" id="2817061"/>
    <lineage>
        <taxon>Bacteria</taxon>
        <taxon>Pseudomonadati</taxon>
        <taxon>Bacteroidota</taxon>
        <taxon>Cytophagia</taxon>
        <taxon>Cytophagales</taxon>
        <taxon>Spirosomataceae</taxon>
        <taxon>Fibrella</taxon>
    </lineage>
</organism>
<name>A0ABS3JE12_9BACT</name>
<keyword evidence="2" id="KW-1185">Reference proteome</keyword>
<protein>
    <submittedName>
        <fullName evidence="1">Uncharacterized protein</fullName>
    </submittedName>
</protein>
<gene>
    <name evidence="1" type="ORF">J2I46_06620</name>
</gene>